<evidence type="ECO:0000256" key="3">
    <source>
        <dbReference type="SAM" id="SignalP"/>
    </source>
</evidence>
<feature type="chain" id="PRO_5032298603" description="Protein GAMETE EXPRESSED 1" evidence="3">
    <location>
        <begin position="24"/>
        <end position="613"/>
    </location>
</feature>
<comment type="caution">
    <text evidence="4">The sequence shown here is derived from an EMBL/GenBank/DDBJ whole genome shotgun (WGS) entry which is preliminary data.</text>
</comment>
<evidence type="ECO:0000256" key="1">
    <source>
        <dbReference type="SAM" id="Coils"/>
    </source>
</evidence>
<name>A0A835QSM9_VANPL</name>
<gene>
    <name evidence="4" type="ORF">HPP92_012698</name>
</gene>
<keyword evidence="2" id="KW-0812">Transmembrane</keyword>
<keyword evidence="1" id="KW-0175">Coiled coil</keyword>
<keyword evidence="3" id="KW-0732">Signal</keyword>
<evidence type="ECO:0000313" key="4">
    <source>
        <dbReference type="EMBL" id="KAG0477979.1"/>
    </source>
</evidence>
<feature type="transmembrane region" description="Helical" evidence="2">
    <location>
        <begin position="496"/>
        <end position="518"/>
    </location>
</feature>
<proteinExistence type="predicted"/>
<dbReference type="OrthoDB" id="377549at2759"/>
<dbReference type="Proteomes" id="UP000639772">
    <property type="component" value="Chromosome 6"/>
</dbReference>
<organism evidence="4 5">
    <name type="scientific">Vanilla planifolia</name>
    <name type="common">Vanilla</name>
    <dbReference type="NCBI Taxonomy" id="51239"/>
    <lineage>
        <taxon>Eukaryota</taxon>
        <taxon>Viridiplantae</taxon>
        <taxon>Streptophyta</taxon>
        <taxon>Embryophyta</taxon>
        <taxon>Tracheophyta</taxon>
        <taxon>Spermatophyta</taxon>
        <taxon>Magnoliopsida</taxon>
        <taxon>Liliopsida</taxon>
        <taxon>Asparagales</taxon>
        <taxon>Orchidaceae</taxon>
        <taxon>Vanilloideae</taxon>
        <taxon>Vanilleae</taxon>
        <taxon>Vanilla</taxon>
    </lineage>
</organism>
<dbReference type="AlphaFoldDB" id="A0A835QSM9"/>
<feature type="transmembrane region" description="Helical" evidence="2">
    <location>
        <begin position="464"/>
        <end position="484"/>
    </location>
</feature>
<reference evidence="4 5" key="1">
    <citation type="journal article" date="2020" name="Nat. Food">
        <title>A phased Vanilla planifolia genome enables genetic improvement of flavour and production.</title>
        <authorList>
            <person name="Hasing T."/>
            <person name="Tang H."/>
            <person name="Brym M."/>
            <person name="Khazi F."/>
            <person name="Huang T."/>
            <person name="Chambers A.H."/>
        </authorList>
    </citation>
    <scope>NUCLEOTIDE SEQUENCE [LARGE SCALE GENOMIC DNA]</scope>
    <source>
        <tissue evidence="4">Leaf</tissue>
    </source>
</reference>
<sequence>MGSFARLLLFALVSFCSYKASLALSWPFASSPTPPPPANLPIGEFVSGKEPNARFSIANSEDPKATKLLEKARRKLSTPNTCWHRAYNQLFSSCSEIMSSNEKQERLAWMLSDCFQLDSGRSGFPICDTAAGGGPMMKCLKKLDDAEHKVFLEFYLETNSICHQIQNDAFRYKTERLVNDLVKAAQSAEDKLDVIEERSEGLLHESIKIQDALSSVEHQTQRLSDDSKDVDVQIREVLNQSEAIFEQSKDIAAVQFELKEQQAEMREKLNSGMSLLGEYYKNLGDGMEKLMSDTWEIDREIKNVGESMASSMQNLQSTADDIGSLSGLSLEKQKQLLDGQAAALAGLDFLTTFQSRALEESRDNLEKLADFGRKQQEELLRRQDQIHNAHERLIQNSQSILAAQEEFEMKQANIFAALDKLYVLQNTLLTESRFLKAFLFYSCVVFLLYMLTSAKQTFGIRARLYLGLCITFVVEIAATRLSSVEANRQSWLMSKIWMARSSFLIMASIQILHSIFTFRDYEVLNHQLLQTLVQRVQIMDKNSGTADHRYLLGEDDEEEDSWIGYSWIEEELPEDEGLEDDPNYSLPEEVEENSIMTWSSATRKYSLRPRRRW</sequence>
<dbReference type="InterPro" id="IPR040346">
    <property type="entry name" value="GEX1/Brambleberry"/>
</dbReference>
<evidence type="ECO:0000256" key="2">
    <source>
        <dbReference type="SAM" id="Phobius"/>
    </source>
</evidence>
<feature type="transmembrane region" description="Helical" evidence="2">
    <location>
        <begin position="434"/>
        <end position="452"/>
    </location>
</feature>
<feature type="signal peptide" evidence="3">
    <location>
        <begin position="1"/>
        <end position="23"/>
    </location>
</feature>
<evidence type="ECO:0008006" key="6">
    <source>
        <dbReference type="Google" id="ProtNLM"/>
    </source>
</evidence>
<evidence type="ECO:0000313" key="5">
    <source>
        <dbReference type="Proteomes" id="UP000639772"/>
    </source>
</evidence>
<protein>
    <recommendedName>
        <fullName evidence="6">Protein GAMETE EXPRESSED 1</fullName>
    </recommendedName>
</protein>
<feature type="coiled-coil region" evidence="1">
    <location>
        <begin position="178"/>
        <end position="205"/>
    </location>
</feature>
<dbReference type="PANTHER" id="PTHR33538">
    <property type="entry name" value="PROTEIN GAMETE EXPRESSED 1"/>
    <property type="match status" value="1"/>
</dbReference>
<dbReference type="EMBL" id="JADCNM010000006">
    <property type="protein sequence ID" value="KAG0477979.1"/>
    <property type="molecule type" value="Genomic_DNA"/>
</dbReference>
<dbReference type="PANTHER" id="PTHR33538:SF2">
    <property type="entry name" value="PROTEIN GAMETE EXPRESSED 1"/>
    <property type="match status" value="1"/>
</dbReference>
<keyword evidence="2" id="KW-1133">Transmembrane helix</keyword>
<accession>A0A835QSM9</accession>
<keyword evidence="2" id="KW-0472">Membrane</keyword>